<dbReference type="InterPro" id="IPR029001">
    <property type="entry name" value="ITPase-like_fam"/>
</dbReference>
<dbReference type="SUPFAM" id="SSF52972">
    <property type="entry name" value="ITPase-like"/>
    <property type="match status" value="1"/>
</dbReference>
<dbReference type="AlphaFoldDB" id="D6ZCG3"/>
<dbReference type="GO" id="GO:0009117">
    <property type="term" value="P:nucleotide metabolic process"/>
    <property type="evidence" value="ECO:0007669"/>
    <property type="project" value="UniProtKB-KW"/>
</dbReference>
<dbReference type="Gene3D" id="3.90.950.10">
    <property type="match status" value="1"/>
</dbReference>
<dbReference type="PANTHER" id="PTHR43213">
    <property type="entry name" value="BIFUNCTIONAL DTTP/UTP PYROPHOSPHATASE/METHYLTRANSFERASE PROTEIN-RELATED"/>
    <property type="match status" value="1"/>
</dbReference>
<dbReference type="GO" id="GO:0005737">
    <property type="term" value="C:cytoplasm"/>
    <property type="evidence" value="ECO:0007669"/>
    <property type="project" value="UniProtKB-SubCell"/>
</dbReference>
<proteinExistence type="inferred from homology"/>
<dbReference type="Pfam" id="PF02545">
    <property type="entry name" value="Maf"/>
    <property type="match status" value="1"/>
</dbReference>
<dbReference type="Proteomes" id="UP000002247">
    <property type="component" value="Chromosome"/>
</dbReference>
<sequence>MADSPTSLRVVLASGSPSRRALLRGAGVEPEILVSDVDEEAIAAGLGPQADPGDVVAALAEAKAEAVAARLIEAASMGGPPSSGAQILVIAADSAFLSGGELHGKPHLPDVAWSRWQKMSGQVGTLLTGHCLLRIADGRIVARAQEVARGDIQFGDLTGDEARAYLATGEPLEVAGAFTLEGRGSWFIDRVEGAPSTVIGLGLPVLRRLLAEVGLDVAALWRAAGTAERLSAPDGELPVTTPR</sequence>
<dbReference type="PIRSF" id="PIRSF006305">
    <property type="entry name" value="Maf"/>
    <property type="match status" value="1"/>
</dbReference>
<dbReference type="PANTHER" id="PTHR43213:SF5">
    <property type="entry name" value="BIFUNCTIONAL DTTP_UTP PYROPHOSPHATASE_METHYLTRANSFERASE PROTEIN-RELATED"/>
    <property type="match status" value="1"/>
</dbReference>
<dbReference type="HOGENOM" id="CLU_040416_1_2_11"/>
<organism evidence="4 5">
    <name type="scientific">Segniliparus rotundus (strain ATCC BAA-972 / CDC 1076 / CIP 108378 / DSM 44985 / JCM 13578)</name>
    <dbReference type="NCBI Taxonomy" id="640132"/>
    <lineage>
        <taxon>Bacteria</taxon>
        <taxon>Bacillati</taxon>
        <taxon>Actinomycetota</taxon>
        <taxon>Actinomycetes</taxon>
        <taxon>Mycobacteriales</taxon>
        <taxon>Segniliparaceae</taxon>
        <taxon>Segniliparus</taxon>
    </lineage>
</organism>
<comment type="catalytic activity">
    <reaction evidence="3">
        <text>a ribonucleoside 5'-triphosphate + H2O = a ribonucleoside 5'-phosphate + diphosphate + H(+)</text>
        <dbReference type="Rhea" id="RHEA:23996"/>
        <dbReference type="ChEBI" id="CHEBI:15377"/>
        <dbReference type="ChEBI" id="CHEBI:15378"/>
        <dbReference type="ChEBI" id="CHEBI:33019"/>
        <dbReference type="ChEBI" id="CHEBI:58043"/>
        <dbReference type="ChEBI" id="CHEBI:61557"/>
        <dbReference type="EC" id="3.6.1.9"/>
    </reaction>
</comment>
<keyword evidence="3" id="KW-0546">Nucleotide metabolism</keyword>
<dbReference type="STRING" id="640132.Srot_0521"/>
<reference evidence="4 5" key="1">
    <citation type="journal article" date="2010" name="Stand. Genomic Sci.">
        <title>Complete genome sequence of Segniliparus rotundus type strain (CDC 1076).</title>
        <authorList>
            <person name="Sikorski J."/>
            <person name="Lapidus A."/>
            <person name="Copeland A."/>
            <person name="Misra M."/>
            <person name="Glavina Del Rio T."/>
            <person name="Nolan M."/>
            <person name="Lucas S."/>
            <person name="Chen F."/>
            <person name="Tice H."/>
            <person name="Cheng J.F."/>
            <person name="Jando M."/>
            <person name="Schneider S."/>
            <person name="Bruce D."/>
            <person name="Goodwin L."/>
            <person name="Pitluck S."/>
            <person name="Liolios K."/>
            <person name="Mikhailova N."/>
            <person name="Pati A."/>
            <person name="Ivanova N."/>
            <person name="Mavromatis K."/>
            <person name="Chen A."/>
            <person name="Palaniappan K."/>
            <person name="Chertkov O."/>
            <person name="Land M."/>
            <person name="Hauser L."/>
            <person name="Chang Y.J."/>
            <person name="Jeffries C.D."/>
            <person name="Brettin T."/>
            <person name="Detter J.C."/>
            <person name="Han C."/>
            <person name="Rohde M."/>
            <person name="Goker M."/>
            <person name="Bristow J."/>
            <person name="Eisen J.A."/>
            <person name="Markowitz V."/>
            <person name="Hugenholtz P."/>
            <person name="Kyrpides N.C."/>
            <person name="Klenk H.P."/>
        </authorList>
    </citation>
    <scope>NUCLEOTIDE SEQUENCE [LARGE SCALE GENOMIC DNA]</scope>
    <source>
        <strain evidence="5">ATCC BAA-972 / CDC 1076 / CIP 108378 / DSM 44985 / JCM 13578</strain>
    </source>
</reference>
<feature type="active site" description="Proton acceptor" evidence="3">
    <location>
        <position position="93"/>
    </location>
</feature>
<dbReference type="eggNOG" id="COG0424">
    <property type="taxonomic scope" value="Bacteria"/>
</dbReference>
<comment type="subcellular location">
    <subcellularLocation>
        <location evidence="3">Cytoplasm</location>
    </subcellularLocation>
</comment>
<dbReference type="EMBL" id="CP001958">
    <property type="protein sequence ID" value="ADG97005.1"/>
    <property type="molecule type" value="Genomic_DNA"/>
</dbReference>
<keyword evidence="3" id="KW-0963">Cytoplasm</keyword>
<protein>
    <recommendedName>
        <fullName evidence="3">Nucleoside triphosphate pyrophosphatase</fullName>
        <ecNumber evidence="3">3.6.1.9</ecNumber>
    </recommendedName>
    <alternativeName>
        <fullName evidence="3">Nucleotide pyrophosphatase</fullName>
        <shortName evidence="3">Nucleotide PPase</shortName>
    </alternativeName>
</protein>
<evidence type="ECO:0000256" key="2">
    <source>
        <dbReference type="ARBA" id="ARBA00022801"/>
    </source>
</evidence>
<evidence type="ECO:0000313" key="5">
    <source>
        <dbReference type="Proteomes" id="UP000002247"/>
    </source>
</evidence>
<dbReference type="GO" id="GO:0047429">
    <property type="term" value="F:nucleoside triphosphate diphosphatase activity"/>
    <property type="evidence" value="ECO:0007669"/>
    <property type="project" value="UniProtKB-EC"/>
</dbReference>
<name>D6ZCG3_SEGRD</name>
<dbReference type="RefSeq" id="WP_013137461.1">
    <property type="nucleotide sequence ID" value="NC_014168.1"/>
</dbReference>
<accession>D6ZCG3</accession>
<dbReference type="InterPro" id="IPR003697">
    <property type="entry name" value="Maf-like"/>
</dbReference>
<comment type="function">
    <text evidence="3">Nucleoside triphosphate pyrophosphatase. May have a dual role in cell division arrest and in preventing the incorporation of modified nucleotides into cellular nucleic acids.</text>
</comment>
<comment type="catalytic activity">
    <reaction evidence="3">
        <text>a 2'-deoxyribonucleoside 5'-triphosphate + H2O = a 2'-deoxyribonucleoside 5'-phosphate + diphosphate + H(+)</text>
        <dbReference type="Rhea" id="RHEA:44644"/>
        <dbReference type="ChEBI" id="CHEBI:15377"/>
        <dbReference type="ChEBI" id="CHEBI:15378"/>
        <dbReference type="ChEBI" id="CHEBI:33019"/>
        <dbReference type="ChEBI" id="CHEBI:61560"/>
        <dbReference type="ChEBI" id="CHEBI:65317"/>
        <dbReference type="EC" id="3.6.1.9"/>
    </reaction>
</comment>
<evidence type="ECO:0000256" key="1">
    <source>
        <dbReference type="ARBA" id="ARBA00001968"/>
    </source>
</evidence>
<evidence type="ECO:0000256" key="3">
    <source>
        <dbReference type="HAMAP-Rule" id="MF_00528"/>
    </source>
</evidence>
<dbReference type="EC" id="3.6.1.9" evidence="3"/>
<comment type="cofactor">
    <cofactor evidence="1 3">
        <name>a divalent metal cation</name>
        <dbReference type="ChEBI" id="CHEBI:60240"/>
    </cofactor>
</comment>
<dbReference type="OrthoDB" id="3527985at2"/>
<dbReference type="NCBIfam" id="TIGR00172">
    <property type="entry name" value="maf"/>
    <property type="match status" value="1"/>
</dbReference>
<comment type="caution">
    <text evidence="3">Lacks conserved residue(s) required for the propagation of feature annotation.</text>
</comment>
<keyword evidence="2 3" id="KW-0378">Hydrolase</keyword>
<dbReference type="HAMAP" id="MF_00528">
    <property type="entry name" value="Maf"/>
    <property type="match status" value="1"/>
</dbReference>
<keyword evidence="5" id="KW-1185">Reference proteome</keyword>
<evidence type="ECO:0000313" key="4">
    <source>
        <dbReference type="EMBL" id="ADG97005.1"/>
    </source>
</evidence>
<gene>
    <name evidence="4" type="ordered locus">Srot_0521</name>
</gene>
<dbReference type="KEGG" id="srt:Srot_0521"/>
<comment type="similarity">
    <text evidence="3">Belongs to the Maf family.</text>
</comment>